<gene>
    <name evidence="12" type="ORF">CYMTET_6378</name>
</gene>
<dbReference type="InterPro" id="IPR038578">
    <property type="entry name" value="GT29-like_sf"/>
</dbReference>
<keyword evidence="7" id="KW-1133">Transmembrane helix</keyword>
<dbReference type="Gene3D" id="3.90.1480.20">
    <property type="entry name" value="Glycosyl transferase family 29"/>
    <property type="match status" value="1"/>
</dbReference>
<evidence type="ECO:0000256" key="10">
    <source>
        <dbReference type="ARBA" id="ARBA00023180"/>
    </source>
</evidence>
<evidence type="ECO:0000256" key="9">
    <source>
        <dbReference type="ARBA" id="ARBA00023136"/>
    </source>
</evidence>
<evidence type="ECO:0000256" key="3">
    <source>
        <dbReference type="ARBA" id="ARBA00022676"/>
    </source>
</evidence>
<feature type="region of interest" description="Disordered" evidence="11">
    <location>
        <begin position="1"/>
        <end position="25"/>
    </location>
</feature>
<keyword evidence="6" id="KW-0735">Signal-anchor</keyword>
<feature type="compositionally biased region" description="Basic and acidic residues" evidence="11">
    <location>
        <begin position="412"/>
        <end position="429"/>
    </location>
</feature>
<reference evidence="12 13" key="1">
    <citation type="journal article" date="2015" name="Genome Biol. Evol.">
        <title>Comparative Genomics of a Bacterivorous Green Alga Reveals Evolutionary Causalities and Consequences of Phago-Mixotrophic Mode of Nutrition.</title>
        <authorList>
            <person name="Burns J.A."/>
            <person name="Paasch A."/>
            <person name="Narechania A."/>
            <person name="Kim E."/>
        </authorList>
    </citation>
    <scope>NUCLEOTIDE SEQUENCE [LARGE SCALE GENOMIC DNA]</scope>
    <source>
        <strain evidence="12 13">PLY_AMNH</strain>
    </source>
</reference>
<dbReference type="GO" id="GO:0000139">
    <property type="term" value="C:Golgi membrane"/>
    <property type="evidence" value="ECO:0007669"/>
    <property type="project" value="UniProtKB-SubCell"/>
</dbReference>
<keyword evidence="3" id="KW-0328">Glycosyltransferase</keyword>
<keyword evidence="10" id="KW-0325">Glycoprotein</keyword>
<evidence type="ECO:0000256" key="5">
    <source>
        <dbReference type="ARBA" id="ARBA00022692"/>
    </source>
</evidence>
<keyword evidence="4" id="KW-0808">Transferase</keyword>
<dbReference type="EMBL" id="LGRX02001517">
    <property type="protein sequence ID" value="KAK3286050.1"/>
    <property type="molecule type" value="Genomic_DNA"/>
</dbReference>
<evidence type="ECO:0000256" key="6">
    <source>
        <dbReference type="ARBA" id="ARBA00022968"/>
    </source>
</evidence>
<proteinExistence type="inferred from homology"/>
<evidence type="ECO:0000256" key="8">
    <source>
        <dbReference type="ARBA" id="ARBA00023034"/>
    </source>
</evidence>
<evidence type="ECO:0000313" key="12">
    <source>
        <dbReference type="EMBL" id="KAK3286050.1"/>
    </source>
</evidence>
<name>A0AAE0GXK5_9CHLO</name>
<evidence type="ECO:0000256" key="11">
    <source>
        <dbReference type="SAM" id="MobiDB-lite"/>
    </source>
</evidence>
<feature type="compositionally biased region" description="Basic and acidic residues" evidence="11">
    <location>
        <begin position="385"/>
        <end position="405"/>
    </location>
</feature>
<sequence>MSTIFANERGKRETPPPPSAKPPGKELRVICPLAAAGAAQVPRVPSFGMEEMTPEAPIEVMQLHDACHRVLPDADPGWCANILSSAGFWDKTYQDCAVVGNAQRQLLMSEAGGEIDNMDAVLRVNQAPSGGNAHNFVGTKTTFRLINQQWTSSYRADVKQHLVLDSNLTLLVSRTDWETYFRSAYAIKTRRPDVTPRLLTRDAVDIAGQILRQIKICHRVHVYGVGMGGSVQGSRGDEGGDSQFGKETGTKGNNAEAGQVRGGATSFHYFEQHNYGTSREFGKEPHHSWDLEHDALQVLHGAGYIKHHLPPVYDWRDERRRLEGAMQQLKDSACNVELNLKAKGLPGAGTGWRELRKKCEKDQEKERLRIEAEEHAAAGEDSDENAAHEMATHEEEPLEDAETHNAVKHKERAKDRHREKKKTQSQDED</sequence>
<keyword evidence="13" id="KW-1185">Reference proteome</keyword>
<accession>A0AAE0GXK5</accession>
<protein>
    <submittedName>
        <fullName evidence="12">Uncharacterized protein</fullName>
    </submittedName>
</protein>
<dbReference type="PANTHER" id="PTHR11987">
    <property type="entry name" value="ALPHA-2,8-SIALYLTRANSFERASE"/>
    <property type="match status" value="1"/>
</dbReference>
<keyword evidence="5" id="KW-0812">Transmembrane</keyword>
<dbReference type="PANTHER" id="PTHR11987:SF36">
    <property type="entry name" value="SIA-ALPHA-2,3-GAL-BETA-1,4-GLCNAC-R:ALPHA 2,8-SIALYLTRANSFERASE"/>
    <property type="match status" value="1"/>
</dbReference>
<feature type="region of interest" description="Disordered" evidence="11">
    <location>
        <begin position="373"/>
        <end position="429"/>
    </location>
</feature>
<organism evidence="12 13">
    <name type="scientific">Cymbomonas tetramitiformis</name>
    <dbReference type="NCBI Taxonomy" id="36881"/>
    <lineage>
        <taxon>Eukaryota</taxon>
        <taxon>Viridiplantae</taxon>
        <taxon>Chlorophyta</taxon>
        <taxon>Pyramimonadophyceae</taxon>
        <taxon>Pyramimonadales</taxon>
        <taxon>Pyramimonadaceae</taxon>
        <taxon>Cymbomonas</taxon>
    </lineage>
</organism>
<keyword evidence="9" id="KW-0472">Membrane</keyword>
<dbReference type="Pfam" id="PF00777">
    <property type="entry name" value="Glyco_transf_29"/>
    <property type="match status" value="1"/>
</dbReference>
<dbReference type="InterPro" id="IPR050943">
    <property type="entry name" value="Glycosyltr_29_Sialyltrsf"/>
</dbReference>
<dbReference type="GO" id="GO:0008373">
    <property type="term" value="F:sialyltransferase activity"/>
    <property type="evidence" value="ECO:0007669"/>
    <property type="project" value="InterPro"/>
</dbReference>
<evidence type="ECO:0000256" key="2">
    <source>
        <dbReference type="ARBA" id="ARBA00006003"/>
    </source>
</evidence>
<evidence type="ECO:0000313" key="13">
    <source>
        <dbReference type="Proteomes" id="UP001190700"/>
    </source>
</evidence>
<comment type="caution">
    <text evidence="12">The sequence shown here is derived from an EMBL/GenBank/DDBJ whole genome shotgun (WGS) entry which is preliminary data.</text>
</comment>
<dbReference type="AlphaFoldDB" id="A0AAE0GXK5"/>
<comment type="subcellular location">
    <subcellularLocation>
        <location evidence="1">Golgi apparatus membrane</location>
        <topology evidence="1">Single-pass type II membrane protein</topology>
    </subcellularLocation>
</comment>
<evidence type="ECO:0000256" key="4">
    <source>
        <dbReference type="ARBA" id="ARBA00022679"/>
    </source>
</evidence>
<dbReference type="Proteomes" id="UP001190700">
    <property type="component" value="Unassembled WGS sequence"/>
</dbReference>
<dbReference type="InterPro" id="IPR001675">
    <property type="entry name" value="Glyco_trans_29"/>
</dbReference>
<evidence type="ECO:0000256" key="7">
    <source>
        <dbReference type="ARBA" id="ARBA00022989"/>
    </source>
</evidence>
<feature type="region of interest" description="Disordered" evidence="11">
    <location>
        <begin position="229"/>
        <end position="258"/>
    </location>
</feature>
<keyword evidence="8" id="KW-0333">Golgi apparatus</keyword>
<comment type="similarity">
    <text evidence="2">Belongs to the glycosyltransferase 29 family.</text>
</comment>
<evidence type="ECO:0000256" key="1">
    <source>
        <dbReference type="ARBA" id="ARBA00004323"/>
    </source>
</evidence>